<comment type="caution">
    <text evidence="23">The sequence shown here is derived from an EMBL/GenBank/DDBJ whole genome shotgun (WGS) entry which is preliminary data.</text>
</comment>
<dbReference type="SUPFAM" id="SSF56672">
    <property type="entry name" value="DNA/RNA polymerases"/>
    <property type="match status" value="1"/>
</dbReference>
<dbReference type="GO" id="GO:0003723">
    <property type="term" value="F:RNA binding"/>
    <property type="evidence" value="ECO:0007669"/>
    <property type="project" value="UniProtKB-KW"/>
</dbReference>
<feature type="compositionally biased region" description="Basic and acidic residues" evidence="19">
    <location>
        <begin position="735"/>
        <end position="744"/>
    </location>
</feature>
<dbReference type="GO" id="GO:0006310">
    <property type="term" value="P:DNA recombination"/>
    <property type="evidence" value="ECO:0007669"/>
    <property type="project" value="UniProtKB-KW"/>
</dbReference>
<dbReference type="CDD" id="cd00024">
    <property type="entry name" value="CD_CSD"/>
    <property type="match status" value="1"/>
</dbReference>
<organism evidence="23 24">
    <name type="scientific">Lyophyllum shimeji</name>
    <name type="common">Hon-shimeji</name>
    <name type="synonym">Tricholoma shimeji</name>
    <dbReference type="NCBI Taxonomy" id="47721"/>
    <lineage>
        <taxon>Eukaryota</taxon>
        <taxon>Fungi</taxon>
        <taxon>Dikarya</taxon>
        <taxon>Basidiomycota</taxon>
        <taxon>Agaricomycotina</taxon>
        <taxon>Agaricomycetes</taxon>
        <taxon>Agaricomycetidae</taxon>
        <taxon>Agaricales</taxon>
        <taxon>Tricholomatineae</taxon>
        <taxon>Lyophyllaceae</taxon>
        <taxon>Lyophyllum</taxon>
    </lineage>
</organism>
<dbReference type="Gene3D" id="3.10.10.10">
    <property type="entry name" value="HIV Type 1 Reverse Transcriptase, subunit A, domain 1"/>
    <property type="match status" value="1"/>
</dbReference>
<dbReference type="GO" id="GO:0008270">
    <property type="term" value="F:zinc ion binding"/>
    <property type="evidence" value="ECO:0007669"/>
    <property type="project" value="UniProtKB-KW"/>
</dbReference>
<feature type="region of interest" description="Disordered" evidence="19">
    <location>
        <begin position="1064"/>
        <end position="1144"/>
    </location>
</feature>
<keyword evidence="16" id="KW-0238">DNA-binding</keyword>
<dbReference type="InterPro" id="IPR012337">
    <property type="entry name" value="RNaseH-like_sf"/>
</dbReference>
<feature type="compositionally biased region" description="Basic and acidic residues" evidence="19">
    <location>
        <begin position="1088"/>
        <end position="1141"/>
    </location>
</feature>
<evidence type="ECO:0000256" key="9">
    <source>
        <dbReference type="ARBA" id="ARBA00022759"/>
    </source>
</evidence>
<keyword evidence="10" id="KW-0378">Hydrolase</keyword>
<reference evidence="23" key="1">
    <citation type="submission" date="2022-07" db="EMBL/GenBank/DDBJ databases">
        <title>The genome of Lyophyllum shimeji provides insight into the initial evolution of ectomycorrhizal fungal genome.</title>
        <authorList>
            <person name="Kobayashi Y."/>
            <person name="Shibata T."/>
            <person name="Hirakawa H."/>
            <person name="Shigenobu S."/>
            <person name="Nishiyama T."/>
            <person name="Yamada A."/>
            <person name="Hasebe M."/>
            <person name="Kawaguchi M."/>
        </authorList>
    </citation>
    <scope>NUCLEOTIDE SEQUENCE</scope>
    <source>
        <strain evidence="23">AT787</strain>
    </source>
</reference>
<dbReference type="PANTHER" id="PTHR37984">
    <property type="entry name" value="PROTEIN CBG26694"/>
    <property type="match status" value="1"/>
</dbReference>
<dbReference type="PROSITE" id="PS50158">
    <property type="entry name" value="ZF_CCHC"/>
    <property type="match status" value="1"/>
</dbReference>
<feature type="region of interest" description="Disordered" evidence="19">
    <location>
        <begin position="196"/>
        <end position="233"/>
    </location>
</feature>
<dbReference type="Pfam" id="PF00078">
    <property type="entry name" value="RVT_1"/>
    <property type="match status" value="1"/>
</dbReference>
<keyword evidence="6" id="KW-0540">Nuclease</keyword>
<keyword evidence="15" id="KW-0239">DNA-directed DNA polymerase</keyword>
<dbReference type="Gene3D" id="3.30.420.10">
    <property type="entry name" value="Ribonuclease H-like superfamily/Ribonuclease H"/>
    <property type="match status" value="1"/>
</dbReference>
<keyword evidence="14" id="KW-0695">RNA-directed DNA polymerase</keyword>
<dbReference type="EC" id="2.7.7.49" evidence="1"/>
<dbReference type="GO" id="GO:0003964">
    <property type="term" value="F:RNA-directed DNA polymerase activity"/>
    <property type="evidence" value="ECO:0007669"/>
    <property type="project" value="UniProtKB-KW"/>
</dbReference>
<feature type="region of interest" description="Disordered" evidence="19">
    <location>
        <begin position="1002"/>
        <end position="1039"/>
    </location>
</feature>
<keyword evidence="18" id="KW-0863">Zinc-finger</keyword>
<keyword evidence="5" id="KW-0548">Nucleotidyltransferase</keyword>
<dbReference type="GO" id="GO:0004519">
    <property type="term" value="F:endonuclease activity"/>
    <property type="evidence" value="ECO:0007669"/>
    <property type="project" value="UniProtKB-KW"/>
</dbReference>
<evidence type="ECO:0000256" key="18">
    <source>
        <dbReference type="PROSITE-ProRule" id="PRU00047"/>
    </source>
</evidence>
<keyword evidence="11" id="KW-0460">Magnesium</keyword>
<evidence type="ECO:0000256" key="1">
    <source>
        <dbReference type="ARBA" id="ARBA00012493"/>
    </source>
</evidence>
<dbReference type="InterPro" id="IPR050951">
    <property type="entry name" value="Retrovirus_Pol_polyprotein"/>
</dbReference>
<keyword evidence="9" id="KW-0255">Endonuclease</keyword>
<dbReference type="SMART" id="SM00343">
    <property type="entry name" value="ZnF_C2HC"/>
    <property type="match status" value="1"/>
</dbReference>
<dbReference type="CDD" id="cd09274">
    <property type="entry name" value="RNase_HI_RT_Ty3"/>
    <property type="match status" value="1"/>
</dbReference>
<evidence type="ECO:0000256" key="4">
    <source>
        <dbReference type="ARBA" id="ARBA00022679"/>
    </source>
</evidence>
<keyword evidence="3" id="KW-0645">Protease</keyword>
<keyword evidence="13" id="KW-0229">DNA integration</keyword>
<feature type="compositionally biased region" description="Basic and acidic residues" evidence="19">
    <location>
        <begin position="693"/>
        <end position="706"/>
    </location>
</feature>
<evidence type="ECO:0000256" key="7">
    <source>
        <dbReference type="ARBA" id="ARBA00022723"/>
    </source>
</evidence>
<dbReference type="SUPFAM" id="SSF57756">
    <property type="entry name" value="Retrovirus zinc finger-like domains"/>
    <property type="match status" value="1"/>
</dbReference>
<dbReference type="GO" id="GO:0003887">
    <property type="term" value="F:DNA-directed DNA polymerase activity"/>
    <property type="evidence" value="ECO:0007669"/>
    <property type="project" value="UniProtKB-KW"/>
</dbReference>
<dbReference type="InterPro" id="IPR043128">
    <property type="entry name" value="Rev_trsase/Diguanyl_cyclase"/>
</dbReference>
<feature type="compositionally biased region" description="Acidic residues" evidence="19">
    <location>
        <begin position="776"/>
        <end position="785"/>
    </location>
</feature>
<feature type="region of interest" description="Disordered" evidence="19">
    <location>
        <begin position="1807"/>
        <end position="1831"/>
    </location>
</feature>
<dbReference type="InterPro" id="IPR001878">
    <property type="entry name" value="Znf_CCHC"/>
</dbReference>
<keyword evidence="17" id="KW-0233">DNA recombination</keyword>
<feature type="compositionally biased region" description="Low complexity" evidence="19">
    <location>
        <begin position="52"/>
        <end position="62"/>
    </location>
</feature>
<evidence type="ECO:0000256" key="12">
    <source>
        <dbReference type="ARBA" id="ARBA00022884"/>
    </source>
</evidence>
<dbReference type="Pfam" id="PF00665">
    <property type="entry name" value="rve"/>
    <property type="match status" value="1"/>
</dbReference>
<dbReference type="PROSITE" id="PS50994">
    <property type="entry name" value="INTEGRASE"/>
    <property type="match status" value="1"/>
</dbReference>
<dbReference type="GO" id="GO:0005634">
    <property type="term" value="C:nucleus"/>
    <property type="evidence" value="ECO:0007669"/>
    <property type="project" value="UniProtKB-ARBA"/>
</dbReference>
<dbReference type="Gene3D" id="1.10.340.70">
    <property type="match status" value="1"/>
</dbReference>
<evidence type="ECO:0000313" key="24">
    <source>
        <dbReference type="Proteomes" id="UP001063166"/>
    </source>
</evidence>
<dbReference type="InterPro" id="IPR016197">
    <property type="entry name" value="Chromo-like_dom_sf"/>
</dbReference>
<evidence type="ECO:0000259" key="22">
    <source>
        <dbReference type="PROSITE" id="PS50994"/>
    </source>
</evidence>
<dbReference type="GO" id="GO:0015074">
    <property type="term" value="P:DNA integration"/>
    <property type="evidence" value="ECO:0007669"/>
    <property type="project" value="UniProtKB-KW"/>
</dbReference>
<dbReference type="Pfam" id="PF24626">
    <property type="entry name" value="SH3_Tf2-1"/>
    <property type="match status" value="1"/>
</dbReference>
<dbReference type="Gene3D" id="2.40.70.10">
    <property type="entry name" value="Acid Proteases"/>
    <property type="match status" value="1"/>
</dbReference>
<dbReference type="PROSITE" id="PS50878">
    <property type="entry name" value="RT_POL"/>
    <property type="match status" value="1"/>
</dbReference>
<evidence type="ECO:0000256" key="6">
    <source>
        <dbReference type="ARBA" id="ARBA00022722"/>
    </source>
</evidence>
<keyword evidence="8" id="KW-0064">Aspartyl protease</keyword>
<dbReference type="InterPro" id="IPR056924">
    <property type="entry name" value="SH3_Tf2-1"/>
</dbReference>
<feature type="domain" description="Integrase catalytic" evidence="22">
    <location>
        <begin position="1974"/>
        <end position="2133"/>
    </location>
</feature>
<keyword evidence="24" id="KW-1185">Reference proteome</keyword>
<feature type="region of interest" description="Disordered" evidence="19">
    <location>
        <begin position="1"/>
        <end position="99"/>
    </location>
</feature>
<dbReference type="CDD" id="cd00303">
    <property type="entry name" value="retropepsin_like"/>
    <property type="match status" value="1"/>
</dbReference>
<keyword evidence="7" id="KW-0479">Metal-binding</keyword>
<evidence type="ECO:0000259" key="21">
    <source>
        <dbReference type="PROSITE" id="PS50878"/>
    </source>
</evidence>
<dbReference type="GO" id="GO:0006397">
    <property type="term" value="P:mRNA processing"/>
    <property type="evidence" value="ECO:0007669"/>
    <property type="project" value="UniProtKB-KW"/>
</dbReference>
<evidence type="ECO:0000256" key="10">
    <source>
        <dbReference type="ARBA" id="ARBA00022801"/>
    </source>
</evidence>
<dbReference type="CDD" id="cd01647">
    <property type="entry name" value="RT_LTR"/>
    <property type="match status" value="1"/>
</dbReference>
<feature type="domain" description="Reverse transcriptase" evidence="21">
    <location>
        <begin position="1339"/>
        <end position="1518"/>
    </location>
</feature>
<evidence type="ECO:0000313" key="23">
    <source>
        <dbReference type="EMBL" id="GLB45759.1"/>
    </source>
</evidence>
<dbReference type="Pfam" id="PF17921">
    <property type="entry name" value="Integrase_H2C2"/>
    <property type="match status" value="1"/>
</dbReference>
<dbReference type="Gene3D" id="4.10.60.10">
    <property type="entry name" value="Zinc finger, CCHC-type"/>
    <property type="match status" value="1"/>
</dbReference>
<sequence>MTNPTTPGAIPGSYQHYEDAQSAHPPGEHPQQRTDASTQPGGQSPPPDPTRRIGPGRTRTVPSTPTPIAAFDEAQRSDRPAVIVAPTARRPEVNPGTYAFGSVHQEPVLAAGVDPDDNSSTDEGGLVAASLAQLRIEQYWNTTDVTSERRRKKLEASAEQVIFEADGRNREDYEPMRYVNRMLEVLPVVLREYRRNHPKGAPSSTASSRVGTPMRGSTPHHAGRARQAPVTPQVVAEENNQPVDERAVAVASLHQARYSGESTADYMRRQAAAQRVSNISAAAAPRNDKRSDSSYEPPTIKQEERPHSAADSGPRIQIPPRIPPGHDRVPLAEKWDDRVAYQRMREADLQSGRHSRYDDQFVVFEGHQPVDTLPQQAGTEGMADGNPPSQVRVAAPTSPFQPRASTRGYSMPAPVLRDQSIAEGIKAAGEQHRSKMHNRIHELIVQRLSVRLSLPEGLKPRRADSKAVGTFRGSAKFSDLENWLTNLVVMMAASQYGGPERDIERVLMVNEFLDGEARKWYNRHVVSVNRTKGDWTFEEVILGLYDRFVHPSTMQDARDDFNAVRYSEDTGVQGLYDALVDHAQNMAVDTSNWTFLDKFVRALPQDMRKALFKEGLSPEINTAEEFLALGLAYEAAAKTAAYYERRAPATRAAAHQATSSPKEPTRNHGTKRFFVSKHDFQRGNYKGFTSPNTRRESVKKETRAEAKPPQQVRPQTSKQEYKPAPKGGDNAPRQHQSDNDDRCFRCGGRGHFSKNCPTAAKPQRAQVRAAHTAVPEEPDDADDELASGRNSGSEHGAHERPESEVGGSEDDDIIEVEVFDNDYEPSDSDGEHMFAMTELPAHSDMHDGQGTVPVRSRRVVLKSGKDKMQRPIHGAAEKECLATYVSVGGHDAWTLWDSGSTTTGITPAFAQVADIKVFPLETPLILQLGTAGSRATVNYGTRAHMRAPGFDGKVYMDLANFDKYDMVIGTPFMRANNVVLDFGKNEVTVNGVATPATRVKLEDTDGAETPGAAPSAASEAFPVAHAQHRRGRRPFVEDEDEEVLQAVNLPTDHPAILLSEEEFQETLKGGGTPPPDTTKRKARAQEPATKRDRAQEPATQRETRAHEPEREAKAQTEEPKRETKAQVGERNKEVAHDDILDKTPPSYSREYSFWDRPDPPPQYEWMYDPRMPVEWNATVAAMRAYEGRNARPQEVEQYREAHPDEVSEVMELDLPKRKRPYRRPQYRLPVRDESEFNLVKLRARFDVPRSHFEAADMRAAYAQDKAQGRLTPADYPRLRQQWHDEFEDMVGGTKPVLPPWREVNHEINLIDEDKQYQYHAPRCPMSLRDEFYAKINKYVDAKWWEPRSVKQAAPLLCIPKKDGSLRTPLDARQRNDNTIKDVTPLPDQEIIREDVARAKIRSKIDLTDAYEQVRVRTEDVHKTAFATIAGTYVSNIMQIGDCNAPATFQRLMTSIFRDAIGKFMHVYLDDIFIFSETIEEHEQHLRVVFERLREHSLYLKWKKCELYADRVDCLGHIIDDQGIHPDADKLARIRDWRTPRNYNDIQRFVGLVNYLGHFLPDITAYTGPLMAMTQNGAPFYWRPIHQRCFDMIKRICCKTPIIKPIEPKTGEPIWLICDASKSGVGAMYGQGPTWAQCRPAGFMSKKFTNAQQNYAVHELETLAILEALMKWEDKLVGYKIHVITDHKALEFFKTQSNMTPRQRRWMEYMSKFNFDITYVKGDLNKVADCLSRYYESDTAQDVHDVYDYVNVDARIDPTGEDLPAHRYQEVVERTVEVRAMQETTLRRSRRIQERREEREIEAQIMQDAASNAADKSSTASQSSASAASNEDPQLGEALLGRATLDPPPDHDDAAFRRNIAQNYSEDKLFSIILEKPEDFRAFRAEHDLIWTTNAVDDSVLCVPRVPALITPILEQAHLTAGHFGAERTAEYVRRWYWWPTLAKDVRLFCKTCEACHRSKDSNQKPAGKLHSLPVPVKPWDSIGMDFIGPFPESKGFNYLWVVICRMTSMVHLIPVHTNMTASQLSWIYLREIVRLHGLPSSIVSDRDSKFTSRWWRTLHKLLGAKLLMSTSFHPQTDGQTERANRSIGQIFRSVVRHDQKDWVERVPMTEFAINASVSGTTKFAPFELNGGYMPSMLKEIRSDSVIPRGIKAYAERALLNLAEAHDAIIESRVFQTHRANQRRSADPDIKGGDLVYLSTKNLNLPKGRARKLCPRFVGPYKVLRAMPETSTYTLELPTALQERRINPTFHVSLLRPYHAASDAMFPNRAQPEPYDFGAPDDHEWFVDEILGHRWTQDKKLEYEVRWSLGDTTWEPHDNCKQLAALDRYLELQGVKRPSQLPKRV</sequence>
<protein>
    <recommendedName>
        <fullName evidence="1">RNA-directed DNA polymerase</fullName>
        <ecNumber evidence="1">2.7.7.49</ecNumber>
    </recommendedName>
</protein>
<evidence type="ECO:0000256" key="14">
    <source>
        <dbReference type="ARBA" id="ARBA00022918"/>
    </source>
</evidence>
<dbReference type="GO" id="GO:0006508">
    <property type="term" value="P:proteolysis"/>
    <property type="evidence" value="ECO:0007669"/>
    <property type="project" value="UniProtKB-KW"/>
</dbReference>
<dbReference type="Pfam" id="PF00098">
    <property type="entry name" value="zf-CCHC"/>
    <property type="match status" value="1"/>
</dbReference>
<dbReference type="Gene3D" id="2.40.50.40">
    <property type="match status" value="1"/>
</dbReference>
<dbReference type="InterPro" id="IPR021109">
    <property type="entry name" value="Peptidase_aspartic_dom_sf"/>
</dbReference>
<dbReference type="InterPro" id="IPR000477">
    <property type="entry name" value="RT_dom"/>
</dbReference>
<dbReference type="InterPro" id="IPR036397">
    <property type="entry name" value="RNaseH_sf"/>
</dbReference>
<keyword evidence="18" id="KW-0862">Zinc</keyword>
<keyword evidence="2" id="KW-0507">mRNA processing</keyword>
<feature type="domain" description="CCHC-type" evidence="20">
    <location>
        <begin position="742"/>
        <end position="757"/>
    </location>
</feature>
<dbReference type="GO" id="GO:0004190">
    <property type="term" value="F:aspartic-type endopeptidase activity"/>
    <property type="evidence" value="ECO:0007669"/>
    <property type="project" value="UniProtKB-KW"/>
</dbReference>
<dbReference type="GO" id="GO:0003677">
    <property type="term" value="F:DNA binding"/>
    <property type="evidence" value="ECO:0007669"/>
    <property type="project" value="UniProtKB-KW"/>
</dbReference>
<dbReference type="Pfam" id="PF17917">
    <property type="entry name" value="RT_RNaseH"/>
    <property type="match status" value="1"/>
</dbReference>
<evidence type="ECO:0000259" key="20">
    <source>
        <dbReference type="PROSITE" id="PS50158"/>
    </source>
</evidence>
<feature type="compositionally biased region" description="Polar residues" evidence="19">
    <location>
        <begin position="33"/>
        <end position="42"/>
    </location>
</feature>
<dbReference type="OrthoDB" id="2799149at2759"/>
<feature type="region of interest" description="Disordered" evidence="19">
    <location>
        <begin position="652"/>
        <end position="810"/>
    </location>
</feature>
<evidence type="ECO:0000256" key="16">
    <source>
        <dbReference type="ARBA" id="ARBA00023125"/>
    </source>
</evidence>
<dbReference type="InterPro" id="IPR001584">
    <property type="entry name" value="Integrase_cat-core"/>
</dbReference>
<name>A0A9P3US15_LYOSH</name>
<evidence type="ECO:0000256" key="19">
    <source>
        <dbReference type="SAM" id="MobiDB-lite"/>
    </source>
</evidence>
<dbReference type="Gene3D" id="3.30.70.270">
    <property type="match status" value="2"/>
</dbReference>
<keyword evidence="4" id="KW-0808">Transferase</keyword>
<feature type="region of interest" description="Disordered" evidence="19">
    <location>
        <begin position="277"/>
        <end position="329"/>
    </location>
</feature>
<keyword evidence="12" id="KW-0694">RNA-binding</keyword>
<dbReference type="InterPro" id="IPR036875">
    <property type="entry name" value="Znf_CCHC_sf"/>
</dbReference>
<evidence type="ECO:0000256" key="13">
    <source>
        <dbReference type="ARBA" id="ARBA00022908"/>
    </source>
</evidence>
<evidence type="ECO:0000256" key="2">
    <source>
        <dbReference type="ARBA" id="ARBA00022664"/>
    </source>
</evidence>
<evidence type="ECO:0000256" key="8">
    <source>
        <dbReference type="ARBA" id="ARBA00022750"/>
    </source>
</evidence>
<dbReference type="InterPro" id="IPR043502">
    <property type="entry name" value="DNA/RNA_pol_sf"/>
</dbReference>
<feature type="compositionally biased region" description="Low complexity" evidence="19">
    <location>
        <begin position="1812"/>
        <end position="1828"/>
    </location>
</feature>
<gene>
    <name evidence="23" type="ORF">LshimejAT787_2800040</name>
</gene>
<accession>A0A9P3US15</accession>
<evidence type="ECO:0000256" key="3">
    <source>
        <dbReference type="ARBA" id="ARBA00022670"/>
    </source>
</evidence>
<dbReference type="EMBL" id="BRPK01000028">
    <property type="protein sequence ID" value="GLB45759.1"/>
    <property type="molecule type" value="Genomic_DNA"/>
</dbReference>
<proteinExistence type="predicted"/>
<dbReference type="PANTHER" id="PTHR37984:SF5">
    <property type="entry name" value="PROTEIN NYNRIN-LIKE"/>
    <property type="match status" value="1"/>
</dbReference>
<dbReference type="SUPFAM" id="SSF54160">
    <property type="entry name" value="Chromo domain-like"/>
    <property type="match status" value="1"/>
</dbReference>
<dbReference type="InterPro" id="IPR041373">
    <property type="entry name" value="RT_RNaseH"/>
</dbReference>
<evidence type="ECO:0000256" key="11">
    <source>
        <dbReference type="ARBA" id="ARBA00022842"/>
    </source>
</evidence>
<dbReference type="InterPro" id="IPR041588">
    <property type="entry name" value="Integrase_H2C2"/>
</dbReference>
<feature type="compositionally biased region" description="Basic and acidic residues" evidence="19">
    <location>
        <begin position="16"/>
        <end position="32"/>
    </location>
</feature>
<evidence type="ECO:0000256" key="5">
    <source>
        <dbReference type="ARBA" id="ARBA00022695"/>
    </source>
</evidence>
<evidence type="ECO:0000256" key="15">
    <source>
        <dbReference type="ARBA" id="ARBA00022932"/>
    </source>
</evidence>
<dbReference type="SUPFAM" id="SSF53098">
    <property type="entry name" value="Ribonuclease H-like"/>
    <property type="match status" value="1"/>
</dbReference>
<dbReference type="Proteomes" id="UP001063166">
    <property type="component" value="Unassembled WGS sequence"/>
</dbReference>
<evidence type="ECO:0000256" key="17">
    <source>
        <dbReference type="ARBA" id="ARBA00023172"/>
    </source>
</evidence>